<dbReference type="InterPro" id="IPR019428">
    <property type="entry name" value="7TM_GPCR_serpentine_rcpt_Str"/>
</dbReference>
<accession>A0A9P1N7I3</accession>
<comment type="caution">
    <text evidence="2">The sequence shown here is derived from an EMBL/GenBank/DDBJ whole genome shotgun (WGS) entry which is preliminary data.</text>
</comment>
<feature type="transmembrane region" description="Helical" evidence="1">
    <location>
        <begin position="6"/>
        <end position="26"/>
    </location>
</feature>
<feature type="transmembrane region" description="Helical" evidence="1">
    <location>
        <begin position="198"/>
        <end position="220"/>
    </location>
</feature>
<dbReference type="EMBL" id="CANHGI010000005">
    <property type="protein sequence ID" value="CAI5450687.1"/>
    <property type="molecule type" value="Genomic_DNA"/>
</dbReference>
<feature type="transmembrane region" description="Helical" evidence="1">
    <location>
        <begin position="164"/>
        <end position="186"/>
    </location>
</feature>
<protein>
    <submittedName>
        <fullName evidence="2">Uncharacterized protein</fullName>
    </submittedName>
</protein>
<evidence type="ECO:0000256" key="1">
    <source>
        <dbReference type="SAM" id="Phobius"/>
    </source>
</evidence>
<dbReference type="SUPFAM" id="SSF81321">
    <property type="entry name" value="Family A G protein-coupled receptor-like"/>
    <property type="match status" value="1"/>
</dbReference>
<keyword evidence="1" id="KW-0812">Transmembrane</keyword>
<name>A0A9P1N7I3_9PELO</name>
<dbReference type="PANTHER" id="PTHR46000">
    <property type="entry name" value="SEVEN TM RECEPTOR-RELATED"/>
    <property type="match status" value="1"/>
</dbReference>
<feature type="transmembrane region" description="Helical" evidence="1">
    <location>
        <begin position="46"/>
        <end position="68"/>
    </location>
</feature>
<reference evidence="2" key="1">
    <citation type="submission" date="2022-11" db="EMBL/GenBank/DDBJ databases">
        <authorList>
            <person name="Kikuchi T."/>
        </authorList>
    </citation>
    <scope>NUCLEOTIDE SEQUENCE</scope>
    <source>
        <strain evidence="2">PS1010</strain>
    </source>
</reference>
<dbReference type="OrthoDB" id="5876986at2759"/>
<feature type="transmembrane region" description="Helical" evidence="1">
    <location>
        <begin position="110"/>
        <end position="143"/>
    </location>
</feature>
<evidence type="ECO:0000313" key="3">
    <source>
        <dbReference type="Proteomes" id="UP001152747"/>
    </source>
</evidence>
<dbReference type="Pfam" id="PF10326">
    <property type="entry name" value="7TM_GPCR_Str"/>
    <property type="match status" value="1"/>
</dbReference>
<sequence length="234" mass="27125">MQTILLSSYSGIHCFAISFIAVQFIFRYWTLKSSDNLRLFDGYRLYFWVAYCALMGVLWVTIADMTILNDKFAVEFYRDKISEVYELSINDLPAYIFVAYEPGAHKIPQFQINTLICIVSLTSLIIIQYLIMIYCAIGMRSIIKKKLTNLSKSQRKLQKQFYKALMFQTCASSFMIHLPFICLFVLPYFNFQNIAVEASFLITTVSAYPLIDTLIILLVIGEYKKVIVKLFVCL</sequence>
<proteinExistence type="predicted"/>
<keyword evidence="1" id="KW-0472">Membrane</keyword>
<keyword evidence="1" id="KW-1133">Transmembrane helix</keyword>
<dbReference type="AlphaFoldDB" id="A0A9P1N7I3"/>
<organism evidence="2 3">
    <name type="scientific">Caenorhabditis angaria</name>
    <dbReference type="NCBI Taxonomy" id="860376"/>
    <lineage>
        <taxon>Eukaryota</taxon>
        <taxon>Metazoa</taxon>
        <taxon>Ecdysozoa</taxon>
        <taxon>Nematoda</taxon>
        <taxon>Chromadorea</taxon>
        <taxon>Rhabditida</taxon>
        <taxon>Rhabditina</taxon>
        <taxon>Rhabditomorpha</taxon>
        <taxon>Rhabditoidea</taxon>
        <taxon>Rhabditidae</taxon>
        <taxon>Peloderinae</taxon>
        <taxon>Caenorhabditis</taxon>
    </lineage>
</organism>
<keyword evidence="3" id="KW-1185">Reference proteome</keyword>
<evidence type="ECO:0000313" key="2">
    <source>
        <dbReference type="EMBL" id="CAI5450687.1"/>
    </source>
</evidence>
<dbReference type="PANTHER" id="PTHR46000:SF6">
    <property type="entry name" value="SEVEN TM RECEPTOR"/>
    <property type="match status" value="1"/>
</dbReference>
<gene>
    <name evidence="2" type="ORF">CAMP_LOCUS13324</name>
</gene>
<dbReference type="Proteomes" id="UP001152747">
    <property type="component" value="Unassembled WGS sequence"/>
</dbReference>